<accession>A0A1Q5ZTX8</accession>
<dbReference type="OrthoDB" id="1100436at2"/>
<dbReference type="RefSeq" id="WP_074487973.1">
    <property type="nucleotide sequence ID" value="NZ_FPAM01000001.1"/>
</dbReference>
<dbReference type="EMBL" id="MPPL01000001">
    <property type="protein sequence ID" value="OKS85138.1"/>
    <property type="molecule type" value="Genomic_DNA"/>
</dbReference>
<comment type="caution">
    <text evidence="1">The sequence shown here is derived from an EMBL/GenBank/DDBJ whole genome shotgun (WGS) entry which is preliminary data.</text>
</comment>
<protein>
    <recommendedName>
        <fullName evidence="3">Glycosyltransferase subfamily 4-like N-terminal domain-containing protein</fullName>
    </recommendedName>
</protein>
<dbReference type="SUPFAM" id="SSF53756">
    <property type="entry name" value="UDP-Glycosyltransferase/glycogen phosphorylase"/>
    <property type="match status" value="1"/>
</dbReference>
<dbReference type="Proteomes" id="UP000186720">
    <property type="component" value="Unassembled WGS sequence"/>
</dbReference>
<dbReference type="STRING" id="1302689.RG47T_0582"/>
<reference evidence="1 2" key="1">
    <citation type="submission" date="2016-11" db="EMBL/GenBank/DDBJ databases">
        <title>Whole Genome Sequencing of Mucilaginibacter polytrichastri RG4-7(T) isolated from the moss sample.</title>
        <authorList>
            <person name="Li Y."/>
        </authorList>
    </citation>
    <scope>NUCLEOTIDE SEQUENCE [LARGE SCALE GENOMIC DNA]</scope>
    <source>
        <strain evidence="1 2">RG4-7</strain>
    </source>
</reference>
<sequence length="376" mass="42907">MKIAFLCGGLEPGKDGVGDYTRRLAKEFQQNNHEVVVISLADRHINKIAVGSQVIDGVEVSTLRIPHSLEKKYQFKEAEKYLKIFDPDWISFQYVPYSFDKRALPINLGKKLKKLRPFAKWSIMFHEIWQGESIESTIKDKIIGYFQKRITLGIISKLKPVFISTTNEYYKKCFSNLGIQTDKIPVFSNIPAGSSSPGKIFMQLPKSVLDNKANYVIASFFGGFHAYTELGQQLNQVAKTIEDKLGKKLMVTHIGKADKVKEVLDNITKTTNIETAVLGEWDEYDVADYLSTIDLGLSTYPKILYEKSGSIAALLINGCPVILFKESFEQDNRQITELKEWSENFDFKKFFDQDKSFSALYGAKEAFEKYLKNFNQ</sequence>
<dbReference type="Gene3D" id="3.40.50.2000">
    <property type="entry name" value="Glycogen Phosphorylase B"/>
    <property type="match status" value="1"/>
</dbReference>
<evidence type="ECO:0000313" key="2">
    <source>
        <dbReference type="Proteomes" id="UP000186720"/>
    </source>
</evidence>
<name>A0A1Q5ZTX8_9SPHI</name>
<proteinExistence type="predicted"/>
<dbReference type="AlphaFoldDB" id="A0A1Q5ZTX8"/>
<evidence type="ECO:0008006" key="3">
    <source>
        <dbReference type="Google" id="ProtNLM"/>
    </source>
</evidence>
<keyword evidence="2" id="KW-1185">Reference proteome</keyword>
<gene>
    <name evidence="1" type="ORF">RG47T_0582</name>
</gene>
<organism evidence="1 2">
    <name type="scientific">Mucilaginibacter polytrichastri</name>
    <dbReference type="NCBI Taxonomy" id="1302689"/>
    <lineage>
        <taxon>Bacteria</taxon>
        <taxon>Pseudomonadati</taxon>
        <taxon>Bacteroidota</taxon>
        <taxon>Sphingobacteriia</taxon>
        <taxon>Sphingobacteriales</taxon>
        <taxon>Sphingobacteriaceae</taxon>
        <taxon>Mucilaginibacter</taxon>
    </lineage>
</organism>
<evidence type="ECO:0000313" key="1">
    <source>
        <dbReference type="EMBL" id="OKS85138.1"/>
    </source>
</evidence>